<dbReference type="PANTHER" id="PTHR13414:SF9">
    <property type="entry name" value="PROTON-COUPLED ZINC ANTIPORTER SLC30A9, MITOCHONDRIAL"/>
    <property type="match status" value="1"/>
</dbReference>
<dbReference type="SUPFAM" id="SSF46955">
    <property type="entry name" value="Putative DNA-binding domain"/>
    <property type="match status" value="1"/>
</dbReference>
<dbReference type="InterPro" id="IPR000719">
    <property type="entry name" value="Prot_kinase_dom"/>
</dbReference>
<dbReference type="InterPro" id="IPR037129">
    <property type="entry name" value="XPA_sf"/>
</dbReference>
<evidence type="ECO:0000256" key="6">
    <source>
        <dbReference type="ARBA" id="ARBA00022449"/>
    </source>
</evidence>
<accession>A0A8T1MU04</accession>
<evidence type="ECO:0000256" key="14">
    <source>
        <dbReference type="ARBA" id="ARBA00023128"/>
    </source>
</evidence>
<evidence type="ECO:0000256" key="20">
    <source>
        <dbReference type="ARBA" id="ARBA00034922"/>
    </source>
</evidence>
<organism evidence="24 25">
    <name type="scientific">Clonorchis sinensis</name>
    <name type="common">Chinese liver fluke</name>
    <dbReference type="NCBI Taxonomy" id="79923"/>
    <lineage>
        <taxon>Eukaryota</taxon>
        <taxon>Metazoa</taxon>
        <taxon>Spiralia</taxon>
        <taxon>Lophotrochozoa</taxon>
        <taxon>Platyhelminthes</taxon>
        <taxon>Trematoda</taxon>
        <taxon>Digenea</taxon>
        <taxon>Opisthorchiida</taxon>
        <taxon>Opisthorchiata</taxon>
        <taxon>Opisthorchiidae</taxon>
        <taxon>Clonorchis</taxon>
    </lineage>
</organism>
<evidence type="ECO:0000256" key="15">
    <source>
        <dbReference type="ARBA" id="ARBA00023136"/>
    </source>
</evidence>
<evidence type="ECO:0000256" key="22">
    <source>
        <dbReference type="SAM" id="Phobius"/>
    </source>
</evidence>
<gene>
    <name evidence="24" type="ORF">CSKR_111366</name>
</gene>
<comment type="catalytic activity">
    <reaction evidence="21">
        <text>Zn(2+)(in) + 2 H(+)(out) = Zn(2+)(out) + 2 H(+)(in)</text>
        <dbReference type="Rhea" id="RHEA:72627"/>
        <dbReference type="ChEBI" id="CHEBI:15378"/>
        <dbReference type="ChEBI" id="CHEBI:29105"/>
    </reaction>
</comment>
<dbReference type="InterPro" id="IPR009061">
    <property type="entry name" value="DNA-bd_dom_put_sf"/>
</dbReference>
<feature type="transmembrane region" description="Helical" evidence="22">
    <location>
        <begin position="460"/>
        <end position="478"/>
    </location>
</feature>
<keyword evidence="15 22" id="KW-0472">Membrane</keyword>
<dbReference type="PROSITE" id="PS50011">
    <property type="entry name" value="PROTEIN_KINASE_DOM"/>
    <property type="match status" value="1"/>
</dbReference>
<dbReference type="InterPro" id="IPR027469">
    <property type="entry name" value="Cation_efflux_TMD_sf"/>
</dbReference>
<feature type="transmembrane region" description="Helical" evidence="22">
    <location>
        <begin position="274"/>
        <end position="295"/>
    </location>
</feature>
<feature type="transmembrane region" description="Helical" evidence="22">
    <location>
        <begin position="343"/>
        <end position="365"/>
    </location>
</feature>
<evidence type="ECO:0000256" key="5">
    <source>
        <dbReference type="ARBA" id="ARBA00022448"/>
    </source>
</evidence>
<dbReference type="OrthoDB" id="435980at2759"/>
<evidence type="ECO:0000256" key="9">
    <source>
        <dbReference type="ARBA" id="ARBA00022833"/>
    </source>
</evidence>
<evidence type="ECO:0000313" key="25">
    <source>
        <dbReference type="Proteomes" id="UP000286415"/>
    </source>
</evidence>
<protein>
    <recommendedName>
        <fullName evidence="19">Proton-coupled zinc antiporter SLC30A9, mitochondrial</fullName>
    </recommendedName>
    <alternativeName>
        <fullName evidence="18">Solute carrier family 30 member 9</fullName>
    </alternativeName>
    <alternativeName>
        <fullName evidence="20">Zinc transporter 9</fullName>
    </alternativeName>
</protein>
<dbReference type="GO" id="GO:0005524">
    <property type="term" value="F:ATP binding"/>
    <property type="evidence" value="ECO:0007669"/>
    <property type="project" value="InterPro"/>
</dbReference>
<keyword evidence="13" id="KW-0406">Ion transport</keyword>
<dbReference type="GO" id="GO:0008324">
    <property type="term" value="F:monoatomic cation transmembrane transporter activity"/>
    <property type="evidence" value="ECO:0007669"/>
    <property type="project" value="InterPro"/>
</dbReference>
<keyword evidence="11 22" id="KW-1133">Transmembrane helix</keyword>
<feature type="transmembrane region" description="Helical" evidence="22">
    <location>
        <begin position="434"/>
        <end position="454"/>
    </location>
</feature>
<dbReference type="Proteomes" id="UP000286415">
    <property type="component" value="Unassembled WGS sequence"/>
</dbReference>
<dbReference type="GO" id="GO:0006829">
    <property type="term" value="P:zinc ion transport"/>
    <property type="evidence" value="ECO:0007669"/>
    <property type="project" value="UniProtKB-KW"/>
</dbReference>
<dbReference type="GO" id="GO:0005634">
    <property type="term" value="C:nucleus"/>
    <property type="evidence" value="ECO:0007669"/>
    <property type="project" value="UniProtKB-SubCell"/>
</dbReference>
<dbReference type="Gene3D" id="1.10.510.10">
    <property type="entry name" value="Transferase(Phosphotransferase) domain 1"/>
    <property type="match status" value="1"/>
</dbReference>
<evidence type="ECO:0000256" key="12">
    <source>
        <dbReference type="ARBA" id="ARBA00023015"/>
    </source>
</evidence>
<keyword evidence="17" id="KW-0539">Nucleus</keyword>
<evidence type="ECO:0000256" key="18">
    <source>
        <dbReference type="ARBA" id="ARBA00033405"/>
    </source>
</evidence>
<feature type="domain" description="Protein kinase" evidence="23">
    <location>
        <begin position="1"/>
        <end position="203"/>
    </location>
</feature>
<dbReference type="NCBIfam" id="TIGR01297">
    <property type="entry name" value="CDF"/>
    <property type="match status" value="1"/>
</dbReference>
<evidence type="ECO:0000259" key="23">
    <source>
        <dbReference type="PROSITE" id="PS50011"/>
    </source>
</evidence>
<keyword evidence="16" id="KW-0804">Transcription</keyword>
<evidence type="ECO:0000256" key="19">
    <source>
        <dbReference type="ARBA" id="ARBA00034845"/>
    </source>
</evidence>
<name>A0A8T1MU04_CLOSI</name>
<evidence type="ECO:0000256" key="7">
    <source>
        <dbReference type="ARBA" id="ARBA00022692"/>
    </source>
</evidence>
<proteinExistence type="inferred from homology"/>
<evidence type="ECO:0000256" key="8">
    <source>
        <dbReference type="ARBA" id="ARBA00022824"/>
    </source>
</evidence>
<evidence type="ECO:0000256" key="1">
    <source>
        <dbReference type="ARBA" id="ARBA00004123"/>
    </source>
</evidence>
<dbReference type="GO" id="GO:0006882">
    <property type="term" value="P:intracellular zinc ion homeostasis"/>
    <property type="evidence" value="ECO:0007669"/>
    <property type="project" value="TreeGrafter"/>
</dbReference>
<evidence type="ECO:0000256" key="4">
    <source>
        <dbReference type="ARBA" id="ARBA00008873"/>
    </source>
</evidence>
<evidence type="ECO:0000256" key="2">
    <source>
        <dbReference type="ARBA" id="ARBA00004225"/>
    </source>
</evidence>
<evidence type="ECO:0000256" key="3">
    <source>
        <dbReference type="ARBA" id="ARBA00004240"/>
    </source>
</evidence>
<dbReference type="GO" id="GO:0031966">
    <property type="term" value="C:mitochondrial membrane"/>
    <property type="evidence" value="ECO:0007669"/>
    <property type="project" value="UniProtKB-SubCell"/>
</dbReference>
<keyword evidence="5" id="KW-0813">Transport</keyword>
<comment type="subcellular location">
    <subcellularLocation>
        <location evidence="3">Endoplasmic reticulum</location>
    </subcellularLocation>
    <subcellularLocation>
        <location evidence="2">Mitochondrion membrane</location>
        <topology evidence="2">Multi-pass membrane protein</topology>
    </subcellularLocation>
    <subcellularLocation>
        <location evidence="1">Nucleus</location>
    </subcellularLocation>
</comment>
<dbReference type="PANTHER" id="PTHR13414">
    <property type="entry name" value="HUEL-CATION TRANSPORTER"/>
    <property type="match status" value="1"/>
</dbReference>
<reference evidence="24 25" key="2">
    <citation type="journal article" date="2021" name="Genomics">
        <title>High-quality reference genome for Clonorchis sinensis.</title>
        <authorList>
            <person name="Young N.D."/>
            <person name="Stroehlein A.J."/>
            <person name="Kinkar L."/>
            <person name="Wang T."/>
            <person name="Sohn W.M."/>
            <person name="Chang B.C.H."/>
            <person name="Kaur P."/>
            <person name="Weisz D."/>
            <person name="Dudchenko O."/>
            <person name="Aiden E.L."/>
            <person name="Korhonen P.K."/>
            <person name="Gasser R.B."/>
        </authorList>
    </citation>
    <scope>NUCLEOTIDE SEQUENCE [LARGE SCALE GENOMIC DNA]</scope>
    <source>
        <strain evidence="24">Cs-k2</strain>
    </source>
</reference>
<comment type="caution">
    <text evidence="24">The sequence shown here is derived from an EMBL/GenBank/DDBJ whole genome shotgun (WGS) entry which is preliminary data.</text>
</comment>
<dbReference type="CDD" id="cd21078">
    <property type="entry name" value="NTD_ZNT9"/>
    <property type="match status" value="1"/>
</dbReference>
<keyword evidence="7 22" id="KW-0812">Transmembrane</keyword>
<keyword evidence="25" id="KW-1185">Reference proteome</keyword>
<dbReference type="Pfam" id="PF01545">
    <property type="entry name" value="Cation_efflux"/>
    <property type="match status" value="1"/>
</dbReference>
<keyword evidence="12" id="KW-0805">Transcription regulation</keyword>
<dbReference type="InterPro" id="IPR011009">
    <property type="entry name" value="Kinase-like_dom_sf"/>
</dbReference>
<dbReference type="Gene3D" id="3.90.530.10">
    <property type="entry name" value="XPA C-terminal domain"/>
    <property type="match status" value="1"/>
</dbReference>
<dbReference type="SUPFAM" id="SSF56112">
    <property type="entry name" value="Protein kinase-like (PK-like)"/>
    <property type="match status" value="1"/>
</dbReference>
<dbReference type="Gene3D" id="1.20.1510.10">
    <property type="entry name" value="Cation efflux protein transmembrane domain"/>
    <property type="match status" value="1"/>
</dbReference>
<keyword evidence="14" id="KW-0496">Mitochondrion</keyword>
<keyword evidence="6" id="KW-0050">Antiport</keyword>
<evidence type="ECO:0000256" key="16">
    <source>
        <dbReference type="ARBA" id="ARBA00023163"/>
    </source>
</evidence>
<dbReference type="GO" id="GO:0004672">
    <property type="term" value="F:protein kinase activity"/>
    <property type="evidence" value="ECO:0007669"/>
    <property type="project" value="InterPro"/>
</dbReference>
<feature type="transmembrane region" description="Helical" evidence="22">
    <location>
        <begin position="377"/>
        <end position="399"/>
    </location>
</feature>
<sequence length="604" mass="67757">MHHKIQPPILHRDLKADNCFLYGASDEEYLNVKVGDFGLATHVNNSGRKTMLVYVGLPTRHCLDLCRQCYLTIRLFSSPSVVDLWRLRMLSLLRMRVVHKSLHRYHRMAPKTIVSTYLSSDAKQPPAPSPAVVATRVDPKVVAKIKSSFTYDDSVKSVKFITPLRAMREYILTTQDLEALPRYYSRSPYSGETQTQVFLRSDVEQLAYKKHGGKDAFELRLKIIKDMERRARADIFNLKKALKHFKATIESNRNDPSRHMERQRSVFRTGPGRVVLFAIAVNSLNVAAKAIAWWYTGSKSIFSEVMHSIADTFNQILVAYGLHSSFQKPDEMHPYGYIPMRNVSSLISGVAIFFLGAGFTFYHGVRGLLEPHDVEPLYWALLVLLGSFVSEGSTLALAYREARRGAKRHNYDSVRQWLMAGVDPSTSVVLLEDLAAVLGVLVAGTAMSITALTGSSLPDAVGAIGVSGILGAVAALIIRTNTEMLIGRSIPLEKQEAIMRLIDNMKVIRGTYDIKATMMGGDAMRFKAEVDIDGRELTKRYMETLPLDALLQEVKSIQTEQQLVHFMLKHGDNLVNTLGAEINQIEAKIKKEFPGMMHIDIEIN</sequence>
<dbReference type="PROSITE" id="PS00108">
    <property type="entry name" value="PROTEIN_KINASE_ST"/>
    <property type="match status" value="1"/>
</dbReference>
<comment type="similarity">
    <text evidence="4">Belongs to the cation diffusion facilitator (CDF) transporter (TC 2.A.4) family. SLC30A subfamily.</text>
</comment>
<dbReference type="EMBL" id="NIRI02000013">
    <property type="protein sequence ID" value="KAG5452867.1"/>
    <property type="molecule type" value="Genomic_DNA"/>
</dbReference>
<evidence type="ECO:0000256" key="17">
    <source>
        <dbReference type="ARBA" id="ARBA00023242"/>
    </source>
</evidence>
<dbReference type="InterPro" id="IPR058533">
    <property type="entry name" value="Cation_efflux_TM"/>
</dbReference>
<dbReference type="InterPro" id="IPR008271">
    <property type="entry name" value="Ser/Thr_kinase_AS"/>
</dbReference>
<evidence type="ECO:0000313" key="24">
    <source>
        <dbReference type="EMBL" id="KAG5452867.1"/>
    </source>
</evidence>
<dbReference type="InterPro" id="IPR002524">
    <property type="entry name" value="Cation_efflux"/>
</dbReference>
<evidence type="ECO:0000256" key="11">
    <source>
        <dbReference type="ARBA" id="ARBA00022989"/>
    </source>
</evidence>
<dbReference type="AlphaFoldDB" id="A0A8T1MU04"/>
<dbReference type="InterPro" id="IPR040177">
    <property type="entry name" value="SLC30A9"/>
</dbReference>
<evidence type="ECO:0000256" key="21">
    <source>
        <dbReference type="ARBA" id="ARBA00048349"/>
    </source>
</evidence>
<evidence type="ECO:0000256" key="10">
    <source>
        <dbReference type="ARBA" id="ARBA00022906"/>
    </source>
</evidence>
<dbReference type="GO" id="GO:0005783">
    <property type="term" value="C:endoplasmic reticulum"/>
    <property type="evidence" value="ECO:0007669"/>
    <property type="project" value="UniProtKB-SubCell"/>
</dbReference>
<keyword evidence="10" id="KW-0864">Zinc transport</keyword>
<dbReference type="SUPFAM" id="SSF161111">
    <property type="entry name" value="Cation efflux protein transmembrane domain-like"/>
    <property type="match status" value="1"/>
</dbReference>
<dbReference type="GO" id="GO:0015297">
    <property type="term" value="F:antiporter activity"/>
    <property type="evidence" value="ECO:0007669"/>
    <property type="project" value="UniProtKB-KW"/>
</dbReference>
<keyword evidence="8" id="KW-0256">Endoplasmic reticulum</keyword>
<keyword evidence="9" id="KW-0862">Zinc</keyword>
<evidence type="ECO:0000256" key="13">
    <source>
        <dbReference type="ARBA" id="ARBA00023065"/>
    </source>
</evidence>
<reference evidence="24 25" key="1">
    <citation type="journal article" date="2018" name="Biotechnol. Adv.">
        <title>Improved genomic resources and new bioinformatic workflow for the carcinogenic parasite Clonorchis sinensis: Biotechnological implications.</title>
        <authorList>
            <person name="Wang D."/>
            <person name="Korhonen P.K."/>
            <person name="Gasser R.B."/>
            <person name="Young N.D."/>
        </authorList>
    </citation>
    <scope>NUCLEOTIDE SEQUENCE [LARGE SCALE GENOMIC DNA]</scope>
    <source>
        <strain evidence="24">Cs-k2</strain>
    </source>
</reference>